<evidence type="ECO:0000313" key="1">
    <source>
        <dbReference type="EnsemblPlants" id="OPUNC04G22870.1"/>
    </source>
</evidence>
<evidence type="ECO:0000313" key="2">
    <source>
        <dbReference type="Proteomes" id="UP000026962"/>
    </source>
</evidence>
<dbReference type="AlphaFoldDB" id="A0A0E0KV87"/>
<reference evidence="1" key="1">
    <citation type="submission" date="2015-04" db="UniProtKB">
        <authorList>
            <consortium name="EnsemblPlants"/>
        </authorList>
    </citation>
    <scope>IDENTIFICATION</scope>
</reference>
<keyword evidence="2" id="KW-1185">Reference proteome</keyword>
<dbReference type="HOGENOM" id="CLU_1761750_0_0_1"/>
<accession>A0A0E0KV87</accession>
<name>A0A0E0KV87_ORYPU</name>
<proteinExistence type="predicted"/>
<dbReference type="Proteomes" id="UP000026962">
    <property type="component" value="Chromosome 4"/>
</dbReference>
<protein>
    <submittedName>
        <fullName evidence="1">Uncharacterized protein</fullName>
    </submittedName>
</protein>
<dbReference type="Gramene" id="OPUNC04G22870.1">
    <property type="protein sequence ID" value="OPUNC04G22870.1"/>
    <property type="gene ID" value="OPUNC04G22870"/>
</dbReference>
<organism evidence="1">
    <name type="scientific">Oryza punctata</name>
    <name type="common">Red rice</name>
    <dbReference type="NCBI Taxonomy" id="4537"/>
    <lineage>
        <taxon>Eukaryota</taxon>
        <taxon>Viridiplantae</taxon>
        <taxon>Streptophyta</taxon>
        <taxon>Embryophyta</taxon>
        <taxon>Tracheophyta</taxon>
        <taxon>Spermatophyta</taxon>
        <taxon>Magnoliopsida</taxon>
        <taxon>Liliopsida</taxon>
        <taxon>Poales</taxon>
        <taxon>Poaceae</taxon>
        <taxon>BOP clade</taxon>
        <taxon>Oryzoideae</taxon>
        <taxon>Oryzeae</taxon>
        <taxon>Oryzinae</taxon>
        <taxon>Oryza</taxon>
    </lineage>
</organism>
<sequence>MIAHNIGGDDPICKMIKGCFDSINQLAEQMNRATWRRGCANSAAIAKAIAKVISPATVTPEFCLFPKIEDHFPSQGSRRRLSRRLPHIKIQKHQLKQHRLLLVKLLRLLKFQLKQHRLLLVNLVILLKFQLKLLLVNLLKLLKFQLKL</sequence>
<dbReference type="EnsemblPlants" id="OPUNC04G22870.1">
    <property type="protein sequence ID" value="OPUNC04G22870.1"/>
    <property type="gene ID" value="OPUNC04G22870"/>
</dbReference>
<reference evidence="1" key="2">
    <citation type="submission" date="2018-05" db="EMBL/GenBank/DDBJ databases">
        <title>OpunRS2 (Oryza punctata Reference Sequence Version 2).</title>
        <authorList>
            <person name="Zhang J."/>
            <person name="Kudrna D."/>
            <person name="Lee S."/>
            <person name="Talag J."/>
            <person name="Welchert J."/>
            <person name="Wing R.A."/>
        </authorList>
    </citation>
    <scope>NUCLEOTIDE SEQUENCE [LARGE SCALE GENOMIC DNA]</scope>
</reference>